<reference evidence="6" key="1">
    <citation type="submission" date="2016-10" db="EMBL/GenBank/DDBJ databases">
        <authorList>
            <person name="Beylefeld A."/>
            <person name="Abolnik C."/>
        </authorList>
    </citation>
    <scope>NUCLEOTIDE SEQUENCE [LARGE SCALE GENOMIC DNA]</scope>
    <source>
        <strain evidence="6">B359_6</strain>
    </source>
</reference>
<feature type="transmembrane region" description="Helical" evidence="3">
    <location>
        <begin position="35"/>
        <end position="60"/>
    </location>
</feature>
<dbReference type="SMART" id="SM00382">
    <property type="entry name" value="AAA"/>
    <property type="match status" value="1"/>
</dbReference>
<dbReference type="Pfam" id="PF00005">
    <property type="entry name" value="ABC_tran"/>
    <property type="match status" value="1"/>
</dbReference>
<keyword evidence="3" id="KW-1133">Transmembrane helix</keyword>
<evidence type="ECO:0000313" key="6">
    <source>
        <dbReference type="Proteomes" id="UP000184322"/>
    </source>
</evidence>
<evidence type="ECO:0000313" key="5">
    <source>
        <dbReference type="EMBL" id="APJ38581.1"/>
    </source>
</evidence>
<dbReference type="GO" id="GO:0005524">
    <property type="term" value="F:ATP binding"/>
    <property type="evidence" value="ECO:0007669"/>
    <property type="project" value="UniProtKB-KW"/>
</dbReference>
<dbReference type="OrthoDB" id="9760358at2"/>
<dbReference type="InterPro" id="IPR027417">
    <property type="entry name" value="P-loop_NTPase"/>
</dbReference>
<accession>A0A1L4FSI9</accession>
<keyword evidence="3" id="KW-0472">Membrane</keyword>
<proteinExistence type="predicted"/>
<protein>
    <recommendedName>
        <fullName evidence="4">ABC transporter domain-containing protein</fullName>
    </recommendedName>
</protein>
<dbReference type="GO" id="GO:0034040">
    <property type="term" value="F:ATPase-coupled lipid transmembrane transporter activity"/>
    <property type="evidence" value="ECO:0007669"/>
    <property type="project" value="TreeGrafter"/>
</dbReference>
<evidence type="ECO:0000256" key="1">
    <source>
        <dbReference type="ARBA" id="ARBA00022741"/>
    </source>
</evidence>
<keyword evidence="6" id="KW-1185">Reference proteome</keyword>
<dbReference type="GO" id="GO:0016887">
    <property type="term" value="F:ATP hydrolysis activity"/>
    <property type="evidence" value="ECO:0007669"/>
    <property type="project" value="InterPro"/>
</dbReference>
<dbReference type="RefSeq" id="WP_073372585.1">
    <property type="nucleotide sequence ID" value="NZ_CP017813.1"/>
</dbReference>
<feature type="domain" description="ABC transporter" evidence="4">
    <location>
        <begin position="246"/>
        <end position="453"/>
    </location>
</feature>
<keyword evidence="3" id="KW-0812">Transmembrane</keyword>
<evidence type="ECO:0000256" key="2">
    <source>
        <dbReference type="ARBA" id="ARBA00022840"/>
    </source>
</evidence>
<organism evidence="5 6">
    <name type="scientific">Mycoplasmopsis pullorum</name>
    <dbReference type="NCBI Taxonomy" id="48003"/>
    <lineage>
        <taxon>Bacteria</taxon>
        <taxon>Bacillati</taxon>
        <taxon>Mycoplasmatota</taxon>
        <taxon>Mycoplasmoidales</taxon>
        <taxon>Metamycoplasmataceae</taxon>
        <taxon>Mycoplasmopsis</taxon>
    </lineage>
</organism>
<gene>
    <name evidence="5" type="ORF">BLA55_02855</name>
</gene>
<keyword evidence="1" id="KW-0547">Nucleotide-binding</keyword>
<dbReference type="InterPro" id="IPR039421">
    <property type="entry name" value="Type_1_exporter"/>
</dbReference>
<name>A0A1L4FSI9_9BACT</name>
<sequence>MINEHLSKNPSKWALVSKNDVVVSYTNGPEFLVNAYYLTILQVFINVVSFISSIVMIGILSPIALSYIIPLSLIALVAPVCGQFNIQELTEFNNDLMIKPKQISANASNMLFSSSVNNNFTILEHWYQKELKSTLIQKLPRLSHLYGLYYFWNNCISLVYSFLIILISLLICLYKPNLLPLTVFTTIFVTLPNLKTFVNGSLNTFLSIYVGKAQFSQFRSNLYSKIFDDFNLPESHTVPNGTIQEIKYNNAKIITPEEKTTILSNVNLQINQNDKIVIFGHSGSGKSSLIKYLSGLLPFSSETQIELNNNKVNNLDLFNISYLSREKGDLIEGTLMENLTFFDPDKEAQTRDLIDIFKLSELDLNESVDTNNYQHSLGQLQRIQLIRALNSDKEVLFLDESLSNIDHKTLDIILEYISKLNRTIILVSHNLTPTQQSFFNRVWKIEQGAIHEVK</sequence>
<evidence type="ECO:0000259" key="4">
    <source>
        <dbReference type="PROSITE" id="PS50893"/>
    </source>
</evidence>
<dbReference type="STRING" id="48003.BLA55_02855"/>
<dbReference type="PANTHER" id="PTHR24221:SF654">
    <property type="entry name" value="ATP-BINDING CASSETTE SUB-FAMILY B MEMBER 6"/>
    <property type="match status" value="1"/>
</dbReference>
<dbReference type="InterPro" id="IPR003439">
    <property type="entry name" value="ABC_transporter-like_ATP-bd"/>
</dbReference>
<feature type="transmembrane region" description="Helical" evidence="3">
    <location>
        <begin position="67"/>
        <end position="86"/>
    </location>
</feature>
<dbReference type="EMBL" id="CP017813">
    <property type="protein sequence ID" value="APJ38581.1"/>
    <property type="molecule type" value="Genomic_DNA"/>
</dbReference>
<dbReference type="KEGG" id="mpul:BLA55_02855"/>
<feature type="transmembrane region" description="Helical" evidence="3">
    <location>
        <begin position="149"/>
        <end position="174"/>
    </location>
</feature>
<dbReference type="Proteomes" id="UP000184322">
    <property type="component" value="Chromosome"/>
</dbReference>
<dbReference type="Gene3D" id="3.40.50.300">
    <property type="entry name" value="P-loop containing nucleotide triphosphate hydrolases"/>
    <property type="match status" value="1"/>
</dbReference>
<keyword evidence="2" id="KW-0067">ATP-binding</keyword>
<dbReference type="PANTHER" id="PTHR24221">
    <property type="entry name" value="ATP-BINDING CASSETTE SUB-FAMILY B"/>
    <property type="match status" value="1"/>
</dbReference>
<dbReference type="SUPFAM" id="SSF52540">
    <property type="entry name" value="P-loop containing nucleoside triphosphate hydrolases"/>
    <property type="match status" value="1"/>
</dbReference>
<evidence type="ECO:0000256" key="3">
    <source>
        <dbReference type="SAM" id="Phobius"/>
    </source>
</evidence>
<dbReference type="InterPro" id="IPR003593">
    <property type="entry name" value="AAA+_ATPase"/>
</dbReference>
<dbReference type="PROSITE" id="PS50893">
    <property type="entry name" value="ABC_TRANSPORTER_2"/>
    <property type="match status" value="1"/>
</dbReference>
<dbReference type="AlphaFoldDB" id="A0A1L4FSI9"/>